<evidence type="ECO:0000313" key="2">
    <source>
        <dbReference type="EMBL" id="CAJ1937926.1"/>
    </source>
</evidence>
<reference evidence="2" key="1">
    <citation type="submission" date="2023-08" db="EMBL/GenBank/DDBJ databases">
        <authorList>
            <person name="Audoor S."/>
            <person name="Bilcke G."/>
        </authorList>
    </citation>
    <scope>NUCLEOTIDE SEQUENCE</scope>
</reference>
<dbReference type="Proteomes" id="UP001295423">
    <property type="component" value="Unassembled WGS sequence"/>
</dbReference>
<dbReference type="InterPro" id="IPR036865">
    <property type="entry name" value="CRAL-TRIO_dom_sf"/>
</dbReference>
<organism evidence="2 3">
    <name type="scientific">Cylindrotheca closterium</name>
    <dbReference type="NCBI Taxonomy" id="2856"/>
    <lineage>
        <taxon>Eukaryota</taxon>
        <taxon>Sar</taxon>
        <taxon>Stramenopiles</taxon>
        <taxon>Ochrophyta</taxon>
        <taxon>Bacillariophyta</taxon>
        <taxon>Bacillariophyceae</taxon>
        <taxon>Bacillariophycidae</taxon>
        <taxon>Bacillariales</taxon>
        <taxon>Bacillariaceae</taxon>
        <taxon>Cylindrotheca</taxon>
    </lineage>
</organism>
<accession>A0AAD2CVI7</accession>
<proteinExistence type="predicted"/>
<dbReference type="AlphaFoldDB" id="A0AAD2CVI7"/>
<sequence>MISTQRRQDNNLIWHEMRQTEQLLASEFNKLSVEERSEALDDIHCVGEELQENSDSIGRLLVEFEAFVEQERNAFYDMAVKKNRAYVEDASFQLRFLRYNKYNVHQSVCQMMKFLEHKAKIFGKDKVSREITLQDLNDTAKELLVSGLYHIQKDRDQSGRVILYMMSDKLGRCSADTMIQVAYYMYNNILLPLPEVQTKGVVGVYYDVTKPGEKAEMPGITFLLALMGAIASFPMRYSALHVCLKPKDSSSLALSNSFLHYTLNLTSTHTRTRTRIHYGTDMELQYTLRRHGIPTENTFPVEVDGKIRKNILNAWFQKHEAEIRLNQWIENQPKPQDVLLGKGYRVQNHPGNTLFRNFLLSHRDEYDRAPRSLRQQISRILTQTFVEKGTRFLKQAENGDWREVRHEEAEKKVGQLFRTFRKNNNTGIIKAFYE</sequence>
<dbReference type="SUPFAM" id="SSF46938">
    <property type="entry name" value="CRAL/TRIO N-terminal domain"/>
    <property type="match status" value="1"/>
</dbReference>
<dbReference type="InterPro" id="IPR049227">
    <property type="entry name" value="DUF6824"/>
</dbReference>
<feature type="domain" description="DUF6824" evidence="1">
    <location>
        <begin position="337"/>
        <end position="418"/>
    </location>
</feature>
<comment type="caution">
    <text evidence="2">The sequence shown here is derived from an EMBL/GenBank/DDBJ whole genome shotgun (WGS) entry which is preliminary data.</text>
</comment>
<dbReference type="InterPro" id="IPR036273">
    <property type="entry name" value="CRAL/TRIO_N_dom_sf"/>
</dbReference>
<keyword evidence="3" id="KW-1185">Reference proteome</keyword>
<evidence type="ECO:0000259" key="1">
    <source>
        <dbReference type="Pfam" id="PF20710"/>
    </source>
</evidence>
<dbReference type="Pfam" id="PF20710">
    <property type="entry name" value="DUF6824"/>
    <property type="match status" value="1"/>
</dbReference>
<evidence type="ECO:0000313" key="3">
    <source>
        <dbReference type="Proteomes" id="UP001295423"/>
    </source>
</evidence>
<dbReference type="EMBL" id="CAKOGP040000668">
    <property type="protein sequence ID" value="CAJ1937926.1"/>
    <property type="molecule type" value="Genomic_DNA"/>
</dbReference>
<protein>
    <recommendedName>
        <fullName evidence="1">DUF6824 domain-containing protein</fullName>
    </recommendedName>
</protein>
<name>A0AAD2CVI7_9STRA</name>
<dbReference type="Gene3D" id="3.40.525.10">
    <property type="entry name" value="CRAL-TRIO lipid binding domain"/>
    <property type="match status" value="1"/>
</dbReference>
<gene>
    <name evidence="2" type="ORF">CYCCA115_LOCUS5887</name>
</gene>